<dbReference type="Gene3D" id="3.30.565.10">
    <property type="entry name" value="Histidine kinase-like ATPase, C-terminal domain"/>
    <property type="match status" value="1"/>
</dbReference>
<dbReference type="OrthoDB" id="537322at2759"/>
<dbReference type="GO" id="GO:0005737">
    <property type="term" value="C:cytoplasm"/>
    <property type="evidence" value="ECO:0007669"/>
    <property type="project" value="TreeGrafter"/>
</dbReference>
<name>A0A835XU63_9CHLO</name>
<dbReference type="EMBL" id="JAEHOE010000103">
    <property type="protein sequence ID" value="KAG2486965.1"/>
    <property type="molecule type" value="Genomic_DNA"/>
</dbReference>
<dbReference type="Proteomes" id="UP000612055">
    <property type="component" value="Unassembled WGS sequence"/>
</dbReference>
<feature type="compositionally biased region" description="Low complexity" evidence="1">
    <location>
        <begin position="331"/>
        <end position="347"/>
    </location>
</feature>
<evidence type="ECO:0000256" key="1">
    <source>
        <dbReference type="SAM" id="MobiDB-lite"/>
    </source>
</evidence>
<evidence type="ECO:0000313" key="2">
    <source>
        <dbReference type="EMBL" id="KAG2486965.1"/>
    </source>
</evidence>
<dbReference type="Pfam" id="PF13589">
    <property type="entry name" value="HATPase_c_3"/>
    <property type="match status" value="1"/>
</dbReference>
<protein>
    <submittedName>
        <fullName evidence="2">Uncharacterized protein</fullName>
    </submittedName>
</protein>
<dbReference type="InterPro" id="IPR036890">
    <property type="entry name" value="HATPase_C_sf"/>
</dbReference>
<feature type="compositionally biased region" description="Low complexity" evidence="1">
    <location>
        <begin position="604"/>
        <end position="625"/>
    </location>
</feature>
<feature type="compositionally biased region" description="Low complexity" evidence="1">
    <location>
        <begin position="378"/>
        <end position="396"/>
    </location>
</feature>
<dbReference type="PANTHER" id="PTHR16306">
    <property type="entry name" value="TRANSLIN-ASSOCIATED FACTOR X-INTERACTING PROTEIN 1"/>
    <property type="match status" value="1"/>
</dbReference>
<feature type="region of interest" description="Disordered" evidence="1">
    <location>
        <begin position="247"/>
        <end position="285"/>
    </location>
</feature>
<keyword evidence="3" id="KW-1185">Reference proteome</keyword>
<feature type="compositionally biased region" description="Low complexity" evidence="1">
    <location>
        <begin position="1130"/>
        <end position="1153"/>
    </location>
</feature>
<reference evidence="2" key="1">
    <citation type="journal article" date="2020" name="bioRxiv">
        <title>Comparative genomics of Chlamydomonas.</title>
        <authorList>
            <person name="Craig R.J."/>
            <person name="Hasan A.R."/>
            <person name="Ness R.W."/>
            <person name="Keightley P.D."/>
        </authorList>
    </citation>
    <scope>NUCLEOTIDE SEQUENCE</scope>
    <source>
        <strain evidence="2">CCAP 11/70</strain>
    </source>
</reference>
<comment type="caution">
    <text evidence="2">The sequence shown here is derived from an EMBL/GenBank/DDBJ whole genome shotgun (WGS) entry which is preliminary data.</text>
</comment>
<dbReference type="SUPFAM" id="SSF55874">
    <property type="entry name" value="ATPase domain of HSP90 chaperone/DNA topoisomerase II/histidine kinase"/>
    <property type="match status" value="1"/>
</dbReference>
<feature type="region of interest" description="Disordered" evidence="1">
    <location>
        <begin position="604"/>
        <end position="653"/>
    </location>
</feature>
<proteinExistence type="predicted"/>
<dbReference type="PANTHER" id="PTHR16306:SF0">
    <property type="entry name" value="TRANSLIN-ASSOCIATED FACTOR X-INTERACTING PROTEIN 1"/>
    <property type="match status" value="1"/>
</dbReference>
<feature type="compositionally biased region" description="Gly residues" evidence="1">
    <location>
        <begin position="397"/>
        <end position="409"/>
    </location>
</feature>
<accession>A0A835XU63</accession>
<dbReference type="AlphaFoldDB" id="A0A835XU63"/>
<organism evidence="2 3">
    <name type="scientific">Edaphochlamys debaryana</name>
    <dbReference type="NCBI Taxonomy" id="47281"/>
    <lineage>
        <taxon>Eukaryota</taxon>
        <taxon>Viridiplantae</taxon>
        <taxon>Chlorophyta</taxon>
        <taxon>core chlorophytes</taxon>
        <taxon>Chlorophyceae</taxon>
        <taxon>CS clade</taxon>
        <taxon>Chlamydomonadales</taxon>
        <taxon>Chlamydomonadales incertae sedis</taxon>
        <taxon>Edaphochlamys</taxon>
    </lineage>
</organism>
<gene>
    <name evidence="2" type="ORF">HYH03_014338</name>
</gene>
<feature type="compositionally biased region" description="Acidic residues" evidence="1">
    <location>
        <begin position="420"/>
        <end position="435"/>
    </location>
</feature>
<feature type="compositionally biased region" description="Gly residues" evidence="1">
    <location>
        <begin position="348"/>
        <end position="377"/>
    </location>
</feature>
<evidence type="ECO:0000313" key="3">
    <source>
        <dbReference type="Proteomes" id="UP000612055"/>
    </source>
</evidence>
<feature type="region of interest" description="Disordered" evidence="1">
    <location>
        <begin position="320"/>
        <end position="460"/>
    </location>
</feature>
<feature type="region of interest" description="Disordered" evidence="1">
    <location>
        <begin position="1100"/>
        <end position="1162"/>
    </location>
</feature>
<sequence length="1162" mass="120923">MASPSQFRRVEGNYNFAPDVRSLRQVVDKRPLVVVLCELVDNALDATVSRPNPHIAIRVDLTPDGRDATLEVEDNGKGMGKEQLTDYHVLGRTGSHVPKLPRDQLSGPLPLECFINRKLNRFGRGSAACVAFGDLVEVESYEAPASPDQPKPECRHMFRLNYRKAQELNTWGNEACTGLYEDDAGPEEESYTIIRIQQLLPDRLRDLSNTAFLDALAQDLHHVYYFFIHGFPEALWAQLPPELTRSSRRPAGGCLEGSAASRSRSRPHGGRAFEATLSPANTPDAEKYASDLHRLLTDRERRAGANKLLRVAVGCHRYIPAGHSPPTKGPANNGAGPSGSTGPSGPSGPSGRGGGGGAGPSGGGPAGRGAGGGGGAPNGATPATQRRGPAAGAAAAKGGGGGGGGGGRGAAQRGPIVIDSSEEGEEVEVEEEDAEGGGPDVIDLVDEKDGEPDIDSRPHDSPCDVIAVYAYFPHCAADNQRSKPKRRDNTEICVVPCWSGKVMTKRELADRFPAVHEEAVRLATRMQATQKHAHKLGDRGRLLLLLMVSPDAQAHEHKADLEGPAYDLFKLMGPRSQQPTPATSPRLYTYLWPAATLGPAAAVGATDAAGPSGRAASPTATAATAPPLPPRSRKSTGGGKAARTSGAAGLTTPAVNGPAALSNGAGTSAAAAAGGGAGAAGVAAAAGPREGLAAAMAAVGSGGGEWREDCEMGWGALQLVEAFRTWLLLDKDGCLVKSTLGCLRELDPPLQPPLGFDLEGEDFSDMLEHSRAFSFAGVPGADAKKDTEDLTAGELMFQAEAGKVQHGCAAEAGGARDGRTMPRLAGNARSVELFYLRGSDLARQLFVLARPWRPRWAPLGPLLSISFMELAPVVAQYIGTRTASRLSEAQRVCGQWEAFLPHHIALLPGEQHQGSPLYNCASLVTVYVTNQTLSGTSLKGTAVGPPDREGAACLSAGAPDTATEAVTIYSMNRQGAADIKVFFTSNVWVTQVGILVASCQQGYIQANLSLIQTNGSLVVTNCPQDTCTTSNCLGATTAYWYLCDFTGNLQNVIGVLFTVGRNPTGVTDWVVIDAPLAAAQPAAAAEPQPTASRSTFTTLAAQPPASDPSNVSAAAQSAAPQPSDQPPAAQPSATDPTALPAAAATGAAQPTIAHSPAQPCTS</sequence>
<feature type="compositionally biased region" description="Low complexity" evidence="1">
    <location>
        <begin position="1112"/>
        <end position="1122"/>
    </location>
</feature>
<feature type="compositionally biased region" description="Acidic residues" evidence="1">
    <location>
        <begin position="443"/>
        <end position="453"/>
    </location>
</feature>